<dbReference type="InterPro" id="IPR010317">
    <property type="entry name" value="WxLIP_PGBD"/>
</dbReference>
<keyword evidence="1" id="KW-0472">Membrane</keyword>
<dbReference type="Pfam" id="PF06030">
    <property type="entry name" value="WxLIP_PGBD"/>
    <property type="match status" value="1"/>
</dbReference>
<proteinExistence type="predicted"/>
<organism evidence="4 5">
    <name type="scientific">Enterococcus entomosocium</name>
    <dbReference type="NCBI Taxonomy" id="3034352"/>
    <lineage>
        <taxon>Bacteria</taxon>
        <taxon>Bacillati</taxon>
        <taxon>Bacillota</taxon>
        <taxon>Bacilli</taxon>
        <taxon>Lactobacillales</taxon>
        <taxon>Enterococcaceae</taxon>
        <taxon>Enterococcus</taxon>
    </lineage>
</organism>
<dbReference type="Proteomes" id="UP001554047">
    <property type="component" value="Unassembled WGS sequence"/>
</dbReference>
<keyword evidence="1" id="KW-1133">Transmembrane helix</keyword>
<evidence type="ECO:0000313" key="4">
    <source>
        <dbReference type="EMBL" id="MEW3467369.1"/>
    </source>
</evidence>
<feature type="transmembrane region" description="Helical" evidence="1">
    <location>
        <begin position="315"/>
        <end position="333"/>
    </location>
</feature>
<dbReference type="EMBL" id="JBFDTB010000030">
    <property type="protein sequence ID" value="MEW3467369.1"/>
    <property type="molecule type" value="Genomic_DNA"/>
</dbReference>
<comment type="caution">
    <text evidence="4">The sequence shown here is derived from an EMBL/GenBank/DDBJ whole genome shotgun (WGS) entry which is preliminary data.</text>
</comment>
<evidence type="ECO:0000259" key="2">
    <source>
        <dbReference type="Pfam" id="PF06030"/>
    </source>
</evidence>
<reference evidence="4 5" key="1">
    <citation type="submission" date="2024-05" db="EMBL/GenBank/DDBJ databases">
        <title>Human gut microbiome strain richness.</title>
        <authorList>
            <person name="Chen-Liaw A."/>
        </authorList>
    </citation>
    <scope>NUCLEOTIDE SEQUENCE [LARGE SCALE GENOMIC DNA]</scope>
    <source>
        <strain evidence="4 5">J1100102st1_G3_J1100102_180507</strain>
    </source>
</reference>
<sequence>MQIKKLNKGLSSLLIVIICLIFNQKVAHAEEAIGFSVSPVFSEKQVDSDLGYFYLRTEPNTTQEVKVTIKSLREAPTIISVHVNDAVTNDNISVEYSNDTPELDDSLKNPLSELLEVKENEQEITVSNFEEKTVTLTLSLPKDPFSGIKLGGIRFIEQSQEDESEGLTNRYGYTVGVMLTQDNEPFNEGADLQLDGVGAKLNRGMKVVYATLQNPEPKLLGGLTIDANVYKKGENKPLLSESKQQLSVAPNSSFSYFIPWGIEDLRAGTYELRMTATSGENSWEWTESFDVGAKEADEINAQAMNRLTLSGTLKIGILFLGILTIGLTLYRMIRLKKEN</sequence>
<dbReference type="InterPro" id="IPR021759">
    <property type="entry name" value="WxLIP_HBD"/>
</dbReference>
<evidence type="ECO:0000313" key="5">
    <source>
        <dbReference type="Proteomes" id="UP001554047"/>
    </source>
</evidence>
<protein>
    <submittedName>
        <fullName evidence="4">DUF916 and DUF3324 domain-containing protein</fullName>
    </submittedName>
</protein>
<accession>A0ABV3MFZ4</accession>
<gene>
    <name evidence="4" type="ORF">AB1I55_14825</name>
</gene>
<feature type="domain" description="WxL Interacting Protein host binding" evidence="3">
    <location>
        <begin position="166"/>
        <end position="300"/>
    </location>
</feature>
<name>A0ABV3MFZ4_9ENTE</name>
<keyword evidence="5" id="KW-1185">Reference proteome</keyword>
<evidence type="ECO:0000256" key="1">
    <source>
        <dbReference type="SAM" id="Phobius"/>
    </source>
</evidence>
<evidence type="ECO:0000259" key="3">
    <source>
        <dbReference type="Pfam" id="PF11797"/>
    </source>
</evidence>
<feature type="domain" description="WxL Interacting Protein peptidoglycan binding" evidence="2">
    <location>
        <begin position="35"/>
        <end position="156"/>
    </location>
</feature>
<dbReference type="RefSeq" id="WP_016621814.1">
    <property type="nucleotide sequence ID" value="NZ_JBDKBP010000022.1"/>
</dbReference>
<dbReference type="Pfam" id="PF11797">
    <property type="entry name" value="WxLIP_HBD"/>
    <property type="match status" value="1"/>
</dbReference>
<keyword evidence="1" id="KW-0812">Transmembrane</keyword>